<protein>
    <recommendedName>
        <fullName evidence="3">Ribbon-helix-helix protein CopG domain-containing protein</fullName>
    </recommendedName>
</protein>
<sequence length="126" mass="14086">MKSKINLGATAPIKPTASNRISNFRLDSHLPTCYGVYTMNYTMARVQVYLDPQDVDILDTIAEKVRIKRSQIIRDLTKTVALRYSQVAQLLTAKKSLKNPLLELGGIEVSKTGRASINVDEIYSQT</sequence>
<evidence type="ECO:0008006" key="3">
    <source>
        <dbReference type="Google" id="ProtNLM"/>
    </source>
</evidence>
<name>A0A2M7AVA1_9BACT</name>
<proteinExistence type="predicted"/>
<organism evidence="1 2">
    <name type="scientific">Candidatus Roizmanbacteria bacterium CG06_land_8_20_14_3_00_34_14</name>
    <dbReference type="NCBI Taxonomy" id="1974848"/>
    <lineage>
        <taxon>Bacteria</taxon>
        <taxon>Candidatus Roizmaniibacteriota</taxon>
    </lineage>
</organism>
<evidence type="ECO:0000313" key="1">
    <source>
        <dbReference type="EMBL" id="PIU74547.1"/>
    </source>
</evidence>
<dbReference type="AlphaFoldDB" id="A0A2M7AVA1"/>
<reference evidence="2" key="1">
    <citation type="submission" date="2017-09" db="EMBL/GenBank/DDBJ databases">
        <title>Depth-based differentiation of microbial function through sediment-hosted aquifers and enrichment of novel symbionts in the deep terrestrial subsurface.</title>
        <authorList>
            <person name="Probst A.J."/>
            <person name="Ladd B."/>
            <person name="Jarett J.K."/>
            <person name="Geller-Mcgrath D.E."/>
            <person name="Sieber C.M.K."/>
            <person name="Emerson J.B."/>
            <person name="Anantharaman K."/>
            <person name="Thomas B.C."/>
            <person name="Malmstrom R."/>
            <person name="Stieglmeier M."/>
            <person name="Klingl A."/>
            <person name="Woyke T."/>
            <person name="Ryan C.M."/>
            <person name="Banfield J.F."/>
        </authorList>
    </citation>
    <scope>NUCLEOTIDE SEQUENCE [LARGE SCALE GENOMIC DNA]</scope>
</reference>
<dbReference type="Proteomes" id="UP000229001">
    <property type="component" value="Unassembled WGS sequence"/>
</dbReference>
<accession>A0A2M7AVA1</accession>
<dbReference type="EMBL" id="PEVZ01000016">
    <property type="protein sequence ID" value="PIU74547.1"/>
    <property type="molecule type" value="Genomic_DNA"/>
</dbReference>
<comment type="caution">
    <text evidence="1">The sequence shown here is derived from an EMBL/GenBank/DDBJ whole genome shotgun (WGS) entry which is preliminary data.</text>
</comment>
<dbReference type="CDD" id="cd21631">
    <property type="entry name" value="RHH_CopG_NikR-like"/>
    <property type="match status" value="1"/>
</dbReference>
<gene>
    <name evidence="1" type="ORF">COS77_00900</name>
</gene>
<evidence type="ECO:0000313" key="2">
    <source>
        <dbReference type="Proteomes" id="UP000229001"/>
    </source>
</evidence>